<evidence type="ECO:0000256" key="1">
    <source>
        <dbReference type="ARBA" id="ARBA00004141"/>
    </source>
</evidence>
<keyword evidence="2 7" id="KW-0812">Transmembrane</keyword>
<reference evidence="8 9" key="1">
    <citation type="submission" date="2019-04" db="EMBL/GenBank/DDBJ databases">
        <title>Draft genome of the big-headed turtle Platysternon megacephalum.</title>
        <authorList>
            <person name="Gong S."/>
        </authorList>
    </citation>
    <scope>NUCLEOTIDE SEQUENCE [LARGE SCALE GENOMIC DNA]</scope>
    <source>
        <strain evidence="8">DO16091913</strain>
        <tissue evidence="8">Muscle</tissue>
    </source>
</reference>
<gene>
    <name evidence="8" type="ORF">DR999_PMT10127</name>
</gene>
<keyword evidence="3 7" id="KW-1133">Transmembrane helix</keyword>
<accession>A0A4D9EIM9</accession>
<feature type="region of interest" description="Disordered" evidence="6">
    <location>
        <begin position="1"/>
        <end position="20"/>
    </location>
</feature>
<keyword evidence="4 7" id="KW-0472">Membrane</keyword>
<dbReference type="PANTHER" id="PTHR17615:SF6">
    <property type="entry name" value="PROTEIN ENTREP2"/>
    <property type="match status" value="1"/>
</dbReference>
<evidence type="ECO:0000256" key="2">
    <source>
        <dbReference type="ARBA" id="ARBA00022692"/>
    </source>
</evidence>
<dbReference type="Proteomes" id="UP000297703">
    <property type="component" value="Unassembled WGS sequence"/>
</dbReference>
<organism evidence="8 9">
    <name type="scientific">Platysternon megacephalum</name>
    <name type="common">big-headed turtle</name>
    <dbReference type="NCBI Taxonomy" id="55544"/>
    <lineage>
        <taxon>Eukaryota</taxon>
        <taxon>Metazoa</taxon>
        <taxon>Chordata</taxon>
        <taxon>Craniata</taxon>
        <taxon>Vertebrata</taxon>
        <taxon>Euteleostomi</taxon>
        <taxon>Archelosauria</taxon>
        <taxon>Testudinata</taxon>
        <taxon>Testudines</taxon>
        <taxon>Cryptodira</taxon>
        <taxon>Durocryptodira</taxon>
        <taxon>Testudinoidea</taxon>
        <taxon>Platysternidae</taxon>
        <taxon>Platysternon</taxon>
    </lineage>
</organism>
<evidence type="ECO:0000256" key="3">
    <source>
        <dbReference type="ARBA" id="ARBA00022989"/>
    </source>
</evidence>
<comment type="caution">
    <text evidence="8">The sequence shown here is derived from an EMBL/GenBank/DDBJ whole genome shotgun (WGS) entry which is preliminary data.</text>
</comment>
<evidence type="ECO:0000256" key="6">
    <source>
        <dbReference type="SAM" id="MobiDB-lite"/>
    </source>
</evidence>
<dbReference type="InterPro" id="IPR030431">
    <property type="entry name" value="ENTREP1-3"/>
</dbReference>
<feature type="transmembrane region" description="Helical" evidence="7">
    <location>
        <begin position="76"/>
        <end position="94"/>
    </location>
</feature>
<protein>
    <submittedName>
        <fullName evidence="8">Neurobeachin</fullName>
    </submittedName>
</protein>
<reference evidence="8 9" key="2">
    <citation type="submission" date="2019-04" db="EMBL/GenBank/DDBJ databases">
        <title>The genome sequence of big-headed turtle.</title>
        <authorList>
            <person name="Gong S."/>
        </authorList>
    </citation>
    <scope>NUCLEOTIDE SEQUENCE [LARGE SCALE GENOMIC DNA]</scope>
    <source>
        <strain evidence="8">DO16091913</strain>
        <tissue evidence="8">Muscle</tissue>
    </source>
</reference>
<evidence type="ECO:0000256" key="5">
    <source>
        <dbReference type="ARBA" id="ARBA00034309"/>
    </source>
</evidence>
<proteinExistence type="inferred from homology"/>
<dbReference type="GO" id="GO:0016020">
    <property type="term" value="C:membrane"/>
    <property type="evidence" value="ECO:0007669"/>
    <property type="project" value="UniProtKB-SubCell"/>
</dbReference>
<evidence type="ECO:0000256" key="7">
    <source>
        <dbReference type="SAM" id="Phobius"/>
    </source>
</evidence>
<feature type="transmembrane region" description="Helical" evidence="7">
    <location>
        <begin position="39"/>
        <end position="64"/>
    </location>
</feature>
<dbReference type="AlphaFoldDB" id="A0A4D9EIM9"/>
<name>A0A4D9EIM9_9SAUR</name>
<keyword evidence="9" id="KW-1185">Reference proteome</keyword>
<evidence type="ECO:0000313" key="8">
    <source>
        <dbReference type="EMBL" id="TFK07112.1"/>
    </source>
</evidence>
<sequence length="125" mass="13621">MPLAGGSALQPPGGARSLSPAALSRSLSRLREYRTRSRIMLSLGVTQMVLGCLIVAVSFAALALTTSARVRHSCPFWAGFSVCMANYQVLLAKYDFLMGDRVKPFQGKLPYDGREELKDIIKEGL</sequence>
<comment type="subcellular location">
    <subcellularLocation>
        <location evidence="1">Membrane</location>
        <topology evidence="1">Multi-pass membrane protein</topology>
    </subcellularLocation>
</comment>
<dbReference type="PANTHER" id="PTHR17615">
    <property type="entry name" value="PROTEIN FAM189A"/>
    <property type="match status" value="1"/>
</dbReference>
<comment type="similarity">
    <text evidence="5">Belongs to the ENTREP family.</text>
</comment>
<dbReference type="OrthoDB" id="9945596at2759"/>
<dbReference type="Pfam" id="PF04103">
    <property type="entry name" value="CD20"/>
    <property type="match status" value="1"/>
</dbReference>
<evidence type="ECO:0000256" key="4">
    <source>
        <dbReference type="ARBA" id="ARBA00023136"/>
    </source>
</evidence>
<dbReference type="EMBL" id="QXTE01000089">
    <property type="protein sequence ID" value="TFK07112.1"/>
    <property type="molecule type" value="Genomic_DNA"/>
</dbReference>
<dbReference type="InterPro" id="IPR007237">
    <property type="entry name" value="CD20-like"/>
</dbReference>
<dbReference type="STRING" id="55544.A0A4D9EIM9"/>
<evidence type="ECO:0000313" key="9">
    <source>
        <dbReference type="Proteomes" id="UP000297703"/>
    </source>
</evidence>